<dbReference type="InterPro" id="IPR023213">
    <property type="entry name" value="CAT-like_dom_sf"/>
</dbReference>
<dbReference type="InterPro" id="IPR001242">
    <property type="entry name" value="Condensation_dom"/>
</dbReference>
<gene>
    <name evidence="2" type="ORF">ACFSOY_08550</name>
</gene>
<name>A0ABW4ZXX9_9BACL</name>
<dbReference type="CDD" id="cd19531">
    <property type="entry name" value="LCL_NRPS-like"/>
    <property type="match status" value="1"/>
</dbReference>
<dbReference type="Gene3D" id="3.30.559.30">
    <property type="entry name" value="Nonribosomal peptide synthetase, condensation domain"/>
    <property type="match status" value="1"/>
</dbReference>
<comment type="caution">
    <text evidence="2">The sequence shown here is derived from an EMBL/GenBank/DDBJ whole genome shotgun (WGS) entry which is preliminary data.</text>
</comment>
<keyword evidence="3" id="KW-1185">Reference proteome</keyword>
<feature type="domain" description="Condensation" evidence="1">
    <location>
        <begin position="50"/>
        <end position="475"/>
    </location>
</feature>
<sequence>MSGTELDARLATLSDTKRALLERLMKAKGEAAGPVPIQVMPRAVRRVIEPATAAQERVFRLCQQNWNDPVANVSFALRLRGKLDRAAFVKSMHELVERHEVLRTVFREEDGRLHQLIRSAAKSRFEVRWEDVQELPPDEQEQCILEWAEQEALQPFDLGADSLFRVKVVSVDEQEHIWYLTLHHIVFDGWSIGVLLEELAQLYRAFTAGQPSPLPPLVLQFADYAAWQEKWRKSGHRTKVLEEWKQTFRDVPSLGQPVYGYSRSSLEIALDSGLTERIRKYSQEQHSTIYMTLLSAYVVALTRLTDQPEVVIGTPVAGRTHKEFERLIGMFVNIAPMRIQAEMKVSGEMLQKVRLLTAQAFARQDLPIDDLLADLADDLPSGEPPLYPYLFVLQNAPASNESFVGLELSVVRRKNVTQVLPVQEFYSTPGAAKVNLSLVLSERASGIAGLVEYNREVLDESAAQRFAALFEEVLRSL</sequence>
<dbReference type="EMBL" id="JBHUIO010000005">
    <property type="protein sequence ID" value="MFD2170045.1"/>
    <property type="molecule type" value="Genomic_DNA"/>
</dbReference>
<reference evidence="3" key="1">
    <citation type="journal article" date="2019" name="Int. J. Syst. Evol. Microbiol.">
        <title>The Global Catalogue of Microorganisms (GCM) 10K type strain sequencing project: providing services to taxonomists for standard genome sequencing and annotation.</title>
        <authorList>
            <consortium name="The Broad Institute Genomics Platform"/>
            <consortium name="The Broad Institute Genome Sequencing Center for Infectious Disease"/>
            <person name="Wu L."/>
            <person name="Ma J."/>
        </authorList>
    </citation>
    <scope>NUCLEOTIDE SEQUENCE [LARGE SCALE GENOMIC DNA]</scope>
    <source>
        <strain evidence="3">CGMCC 1.13574</strain>
    </source>
</reference>
<evidence type="ECO:0000313" key="3">
    <source>
        <dbReference type="Proteomes" id="UP001597343"/>
    </source>
</evidence>
<accession>A0ABW4ZXX9</accession>
<dbReference type="PANTHER" id="PTHR45527">
    <property type="entry name" value="NONRIBOSOMAL PEPTIDE SYNTHETASE"/>
    <property type="match status" value="1"/>
</dbReference>
<proteinExistence type="predicted"/>
<dbReference type="Pfam" id="PF00668">
    <property type="entry name" value="Condensation"/>
    <property type="match status" value="1"/>
</dbReference>
<evidence type="ECO:0000259" key="1">
    <source>
        <dbReference type="Pfam" id="PF00668"/>
    </source>
</evidence>
<evidence type="ECO:0000313" key="2">
    <source>
        <dbReference type="EMBL" id="MFD2170045.1"/>
    </source>
</evidence>
<dbReference type="RefSeq" id="WP_386045669.1">
    <property type="nucleotide sequence ID" value="NZ_JBHUIO010000005.1"/>
</dbReference>
<protein>
    <submittedName>
        <fullName evidence="2">Condensation domain-containing protein</fullName>
    </submittedName>
</protein>
<dbReference type="Gene3D" id="3.30.559.10">
    <property type="entry name" value="Chloramphenicol acetyltransferase-like domain"/>
    <property type="match status" value="1"/>
</dbReference>
<dbReference type="SUPFAM" id="SSF52777">
    <property type="entry name" value="CoA-dependent acyltransferases"/>
    <property type="match status" value="2"/>
</dbReference>
<dbReference type="PANTHER" id="PTHR45527:SF1">
    <property type="entry name" value="FATTY ACID SYNTHASE"/>
    <property type="match status" value="1"/>
</dbReference>
<dbReference type="Proteomes" id="UP001597343">
    <property type="component" value="Unassembled WGS sequence"/>
</dbReference>
<organism evidence="2 3">
    <name type="scientific">Tumebacillus lipolyticus</name>
    <dbReference type="NCBI Taxonomy" id="1280370"/>
    <lineage>
        <taxon>Bacteria</taxon>
        <taxon>Bacillati</taxon>
        <taxon>Bacillota</taxon>
        <taxon>Bacilli</taxon>
        <taxon>Bacillales</taxon>
        <taxon>Alicyclobacillaceae</taxon>
        <taxon>Tumebacillus</taxon>
    </lineage>
</organism>